<organism evidence="1 2">
    <name type="scientific">Mycena chlorophos</name>
    <name type="common">Agaric fungus</name>
    <name type="synonym">Agaricus chlorophos</name>
    <dbReference type="NCBI Taxonomy" id="658473"/>
    <lineage>
        <taxon>Eukaryota</taxon>
        <taxon>Fungi</taxon>
        <taxon>Dikarya</taxon>
        <taxon>Basidiomycota</taxon>
        <taxon>Agaricomycotina</taxon>
        <taxon>Agaricomycetes</taxon>
        <taxon>Agaricomycetidae</taxon>
        <taxon>Agaricales</taxon>
        <taxon>Marasmiineae</taxon>
        <taxon>Mycenaceae</taxon>
        <taxon>Mycena</taxon>
    </lineage>
</organism>
<proteinExistence type="predicted"/>
<name>A0ABQ0LDP8_MYCCL</name>
<dbReference type="EMBL" id="DF845401">
    <property type="protein sequence ID" value="GAT49247.1"/>
    <property type="molecule type" value="Genomic_DNA"/>
</dbReference>
<sequence length="346" mass="37704">MSSLRQVPASLDKNSQQAQAVWRLSRVHTAQSARASRSSSIRLHKLVSEDDPICVQLQPGGLDSSPSAEWPSYPSRHFVRSGCRGYSHHSSVAISTGARFLSSWSNRLQRFRLERSSASALVANVLSSRRIPTWTTKQHSTTAPPLHRVALRAPLATLPYATNPFTYAALEPARRATMTGAERGRVALLFPPKVSGRVPGRAWVSPRASVSTVERLSRHAARLPMIPFMSSYRRCGAAAAERASAETPVALCTRLAVQTHAAAFNPSLPSTTLTVAYLHKAFVHLDDFRAPSHHVTLPPIHPLTGWRFVVALGGLHCTAALLPSVVGGWCCDPRFEQHILVASLES</sequence>
<evidence type="ECO:0000313" key="1">
    <source>
        <dbReference type="EMBL" id="GAT49247.1"/>
    </source>
</evidence>
<keyword evidence="2" id="KW-1185">Reference proteome</keyword>
<gene>
    <name evidence="1" type="ORF">MCHLO_06573</name>
</gene>
<dbReference type="Proteomes" id="UP000815677">
    <property type="component" value="Unassembled WGS sequence"/>
</dbReference>
<reference evidence="1" key="1">
    <citation type="submission" date="2014-09" db="EMBL/GenBank/DDBJ databases">
        <title>Genome sequence of the luminous mushroom Mycena chlorophos for searching fungal bioluminescence genes.</title>
        <authorList>
            <person name="Tanaka Y."/>
            <person name="Kasuga D."/>
            <person name="Oba Y."/>
            <person name="Hase S."/>
            <person name="Sato K."/>
            <person name="Oba Y."/>
            <person name="Sakakibara Y."/>
        </authorList>
    </citation>
    <scope>NUCLEOTIDE SEQUENCE</scope>
</reference>
<accession>A0ABQ0LDP8</accession>
<evidence type="ECO:0000313" key="2">
    <source>
        <dbReference type="Proteomes" id="UP000815677"/>
    </source>
</evidence>
<protein>
    <submittedName>
        <fullName evidence="1">Uncharacterized protein</fullName>
    </submittedName>
</protein>